<dbReference type="GO" id="GO:0019843">
    <property type="term" value="F:rRNA binding"/>
    <property type="evidence" value="ECO:0007669"/>
    <property type="project" value="TreeGrafter"/>
</dbReference>
<dbReference type="InterPro" id="IPR053939">
    <property type="entry name" value="UTP25_C"/>
</dbReference>
<feature type="compositionally biased region" description="Basic residues" evidence="11">
    <location>
        <begin position="8"/>
        <end position="27"/>
    </location>
</feature>
<sequence length="734" mass="83231">MAPFRGRGSSRGRGRGGRKTRGGRKRGFATGTVEEQGANGHSASSIASDRESNSDSPAELSSSGEGEAHLTSNAFHSLLQSFQHSATAKDKPRRKRRKLGHAPALADEVDNVENELDDADDAEIADIGAEEEATPQPDAGEDDEEEVDRSDPFEVHFADPDENEMLKRLKAITEHRWTAEKVDVAGGRCVLQVPDVNQKASPRLKMKSARDVNLKPRLLGNAQGVLGQFDAVEQALAPSIFDYQDVLFGARTVRNAGRLRYITCLHALNHIYKTRDRVIKNNGRFARDQDNEDLELRDQGFTRPKVLFLLETKQACVRVVQAMTDLCNFEQQENKTRFLDNFSLPEDKFSDDKPDDFRELFDGNDENEFRIGLKFTRKTLKLFSKFYTSDIILASALGLRRAIETGNSKKKDYDFLSSIEVVVMEQADATLMQNWEHAEYVFSHLNLQPRDAHGCDFSRVRSWYLEGQATNLRQTVILSAYLTPRIMTLYNKYMRNASGRLKFTPDYAIGEIETLNYGIKQTFTRFDSPSHISDPDSRFKYFTSTVLPHVSRLPKPVQGGQGILIFIPSYLDFVRLRNSLVDSDWSYGIVSEYSSPTDVRRARSHFMSGKYSLLLYTGRAHHFHRYNIRGVRHVVFYSVPENPKFYAEAVSWIGRTIERGESGARECGVRVVFSKWERGELERVVGSKRSTLRILKRRPDAASSTRIRLRASNEEPNSLQTIHSEFITLEGENA</sequence>
<feature type="compositionally biased region" description="Basic residues" evidence="11">
    <location>
        <begin position="91"/>
        <end position="100"/>
    </location>
</feature>
<evidence type="ECO:0000256" key="4">
    <source>
        <dbReference type="ARBA" id="ARBA00011192"/>
    </source>
</evidence>
<proteinExistence type="inferred from homology"/>
<evidence type="ECO:0000313" key="15">
    <source>
        <dbReference type="Proteomes" id="UP000800093"/>
    </source>
</evidence>
<dbReference type="PANTHER" id="PTHR12933">
    <property type="entry name" value="ORF PROTEIN-RELATED"/>
    <property type="match status" value="1"/>
</dbReference>
<keyword evidence="8 10" id="KW-0539">Nucleus</keyword>
<evidence type="ECO:0000313" key="14">
    <source>
        <dbReference type="EMBL" id="KAF2260100.1"/>
    </source>
</evidence>
<dbReference type="AlphaFoldDB" id="A0A9P4MWE4"/>
<evidence type="ECO:0000256" key="10">
    <source>
        <dbReference type="RuleBase" id="RU365070"/>
    </source>
</evidence>
<comment type="similarity">
    <text evidence="3 10">Belongs to the UTP25 family.</text>
</comment>
<feature type="domain" description="UTP25 NTP hydrolase-like" evidence="13">
    <location>
        <begin position="243"/>
        <end position="500"/>
    </location>
</feature>
<dbReference type="GO" id="GO:0032040">
    <property type="term" value="C:small-subunit processome"/>
    <property type="evidence" value="ECO:0007669"/>
    <property type="project" value="TreeGrafter"/>
</dbReference>
<evidence type="ECO:0000256" key="2">
    <source>
        <dbReference type="ARBA" id="ARBA00004604"/>
    </source>
</evidence>
<comment type="subunit">
    <text evidence="4 10">Component of the ribosomal small subunit (SSU) processome composed of at least 40 protein subunits and snoRNA U3.</text>
</comment>
<comment type="caution">
    <text evidence="14">The sequence shown here is derived from an EMBL/GenBank/DDBJ whole genome shotgun (WGS) entry which is preliminary data.</text>
</comment>
<evidence type="ECO:0000259" key="13">
    <source>
        <dbReference type="Pfam" id="PF22916"/>
    </source>
</evidence>
<dbReference type="Pfam" id="PF06862">
    <property type="entry name" value="Utp25_C"/>
    <property type="match status" value="1"/>
</dbReference>
<dbReference type="GO" id="GO:0000462">
    <property type="term" value="P:maturation of SSU-rRNA from tricistronic rRNA transcript (SSU-rRNA, 5.8S rRNA, LSU-rRNA)"/>
    <property type="evidence" value="ECO:0007669"/>
    <property type="project" value="TreeGrafter"/>
</dbReference>
<dbReference type="FunFam" id="3.40.50.300:FF:002356">
    <property type="entry name" value="U3 small nucleolar RNA-associated protein 25"/>
    <property type="match status" value="1"/>
</dbReference>
<dbReference type="EMBL" id="ML986689">
    <property type="protein sequence ID" value="KAF2260100.1"/>
    <property type="molecule type" value="Genomic_DNA"/>
</dbReference>
<name>A0A9P4MWE4_9PLEO</name>
<reference evidence="15" key="1">
    <citation type="journal article" date="2020" name="Stud. Mycol.">
        <title>101 Dothideomycetes genomes: A test case for predicting lifestyles and emergence of pathogens.</title>
        <authorList>
            <person name="Haridas S."/>
            <person name="Albert R."/>
            <person name="Binder M."/>
            <person name="Bloem J."/>
            <person name="LaButti K."/>
            <person name="Salamov A."/>
            <person name="Andreopoulos B."/>
            <person name="Baker S."/>
            <person name="Barry K."/>
            <person name="Bills G."/>
            <person name="Bluhm B."/>
            <person name="Cannon C."/>
            <person name="Castanera R."/>
            <person name="Culley D."/>
            <person name="Daum C."/>
            <person name="Ezra D."/>
            <person name="Gonzalez J."/>
            <person name="Henrissat B."/>
            <person name="Kuo A."/>
            <person name="Liang C."/>
            <person name="Lipzen A."/>
            <person name="Lutzoni F."/>
            <person name="Magnuson J."/>
            <person name="Mondo S."/>
            <person name="Nolan M."/>
            <person name="Ohm R."/>
            <person name="Pangilinan J."/>
            <person name="Park H.-J."/>
            <person name="Ramirez L."/>
            <person name="Alfaro M."/>
            <person name="Sun H."/>
            <person name="Tritt A."/>
            <person name="Yoshinaga Y."/>
            <person name="Zwiers L.-H."/>
            <person name="Turgeon B."/>
            <person name="Goodwin S."/>
            <person name="Spatafora J."/>
            <person name="Crous P."/>
            <person name="Grigoriev I."/>
        </authorList>
    </citation>
    <scope>NUCLEOTIDE SEQUENCE [LARGE SCALE GENOMIC DNA]</scope>
    <source>
        <strain evidence="15">CBS 304.66</strain>
    </source>
</reference>
<evidence type="ECO:0000259" key="12">
    <source>
        <dbReference type="Pfam" id="PF06862"/>
    </source>
</evidence>
<keyword evidence="9 10" id="KW-0687">Ribonucleoprotein</keyword>
<gene>
    <name evidence="14" type="ORF">CC78DRAFT_620501</name>
</gene>
<evidence type="ECO:0000256" key="8">
    <source>
        <dbReference type="ARBA" id="ARBA00023242"/>
    </source>
</evidence>
<feature type="compositionally biased region" description="Acidic residues" evidence="11">
    <location>
        <begin position="127"/>
        <end position="148"/>
    </location>
</feature>
<dbReference type="InterPro" id="IPR027417">
    <property type="entry name" value="P-loop_NTPase"/>
</dbReference>
<protein>
    <recommendedName>
        <fullName evidence="5 10">U3 small nucleolar RNA-associated protein 25</fullName>
        <shortName evidence="10">U3 snoRNA-associated protein 25</shortName>
    </recommendedName>
</protein>
<dbReference type="PANTHER" id="PTHR12933:SF0">
    <property type="entry name" value="U3 SMALL NUCLEOLAR RNA-ASSOCIATED PROTEIN 25 HOMOLOG"/>
    <property type="match status" value="1"/>
</dbReference>
<evidence type="ECO:0000256" key="1">
    <source>
        <dbReference type="ARBA" id="ARBA00002883"/>
    </source>
</evidence>
<dbReference type="InterPro" id="IPR053940">
    <property type="entry name" value="UTP25_NTPase-like"/>
</dbReference>
<evidence type="ECO:0000256" key="6">
    <source>
        <dbReference type="ARBA" id="ARBA00022517"/>
    </source>
</evidence>
<feature type="region of interest" description="Disordered" evidence="11">
    <location>
        <begin position="127"/>
        <end position="149"/>
    </location>
</feature>
<accession>A0A9P4MWE4</accession>
<keyword evidence="6 10" id="KW-0690">Ribosome biogenesis</keyword>
<dbReference type="Pfam" id="PF22916">
    <property type="entry name" value="UTP25_NTPase-like"/>
    <property type="match status" value="1"/>
</dbReference>
<comment type="function">
    <text evidence="1 10">DEAD-box RNA helicase-like protein required for pre-18S rRNA processing, specifically at sites A0, A1, and A2.</text>
</comment>
<evidence type="ECO:0000256" key="7">
    <source>
        <dbReference type="ARBA" id="ARBA00022552"/>
    </source>
</evidence>
<keyword evidence="7 10" id="KW-0698">rRNA processing</keyword>
<keyword evidence="15" id="KW-1185">Reference proteome</keyword>
<evidence type="ECO:0000256" key="11">
    <source>
        <dbReference type="SAM" id="MobiDB-lite"/>
    </source>
</evidence>
<comment type="subcellular location">
    <subcellularLocation>
        <location evidence="2 10">Nucleus</location>
        <location evidence="2 10">Nucleolus</location>
    </subcellularLocation>
</comment>
<dbReference type="SUPFAM" id="SSF52540">
    <property type="entry name" value="P-loop containing nucleoside triphosphate hydrolases"/>
    <property type="match status" value="1"/>
</dbReference>
<feature type="compositionally biased region" description="Polar residues" evidence="11">
    <location>
        <begin position="54"/>
        <end position="86"/>
    </location>
</feature>
<dbReference type="Gene3D" id="3.40.50.300">
    <property type="entry name" value="P-loop containing nucleotide triphosphate hydrolases"/>
    <property type="match status" value="1"/>
</dbReference>
<dbReference type="GO" id="GO:0034511">
    <property type="term" value="F:U3 snoRNA binding"/>
    <property type="evidence" value="ECO:0007669"/>
    <property type="project" value="InterPro"/>
</dbReference>
<feature type="region of interest" description="Disordered" evidence="11">
    <location>
        <begin position="1"/>
        <end position="113"/>
    </location>
</feature>
<evidence type="ECO:0000256" key="9">
    <source>
        <dbReference type="ARBA" id="ARBA00023274"/>
    </source>
</evidence>
<organism evidence="14 15">
    <name type="scientific">Lojkania enalia</name>
    <dbReference type="NCBI Taxonomy" id="147567"/>
    <lineage>
        <taxon>Eukaryota</taxon>
        <taxon>Fungi</taxon>
        <taxon>Dikarya</taxon>
        <taxon>Ascomycota</taxon>
        <taxon>Pezizomycotina</taxon>
        <taxon>Dothideomycetes</taxon>
        <taxon>Pleosporomycetidae</taxon>
        <taxon>Pleosporales</taxon>
        <taxon>Pleosporales incertae sedis</taxon>
        <taxon>Lojkania</taxon>
    </lineage>
</organism>
<evidence type="ECO:0000256" key="3">
    <source>
        <dbReference type="ARBA" id="ARBA00009223"/>
    </source>
</evidence>
<dbReference type="Proteomes" id="UP000800093">
    <property type="component" value="Unassembled WGS sequence"/>
</dbReference>
<dbReference type="InterPro" id="IPR010678">
    <property type="entry name" value="UTP25"/>
</dbReference>
<evidence type="ECO:0000256" key="5">
    <source>
        <dbReference type="ARBA" id="ARBA00015422"/>
    </source>
</evidence>
<feature type="domain" description="UTP25 C-terminal" evidence="12">
    <location>
        <begin position="512"/>
        <end position="690"/>
    </location>
</feature>
<dbReference type="OrthoDB" id="10264378at2759"/>